<feature type="compositionally biased region" description="Basic and acidic residues" evidence="1">
    <location>
        <begin position="137"/>
        <end position="161"/>
    </location>
</feature>
<dbReference type="AlphaFoldDB" id="A0A0F9ZEN9"/>
<dbReference type="Gene3D" id="2.30.29.30">
    <property type="entry name" value="Pleckstrin-homology domain (PH domain)/Phosphotyrosine-binding domain (PTB)"/>
    <property type="match status" value="1"/>
</dbReference>
<feature type="compositionally biased region" description="Basic and acidic residues" evidence="1">
    <location>
        <begin position="102"/>
        <end position="120"/>
    </location>
</feature>
<feature type="compositionally biased region" description="Polar residues" evidence="1">
    <location>
        <begin position="163"/>
        <end position="172"/>
    </location>
</feature>
<reference evidence="3 4" key="1">
    <citation type="journal article" date="2015" name="Environ. Microbiol.">
        <title>Genome analyses suggest the presence of polyploidy and recent human-driven expansions in eight global populations of the honeybee pathogen Nosema ceranae.</title>
        <authorList>
            <person name="Pelin A."/>
            <person name="Selman M."/>
            <person name="Aris-Brosou S."/>
            <person name="Farinelli L."/>
            <person name="Corradi N."/>
        </authorList>
    </citation>
    <scope>NUCLEOTIDE SEQUENCE [LARGE SCALE GENOMIC DNA]</scope>
    <source>
        <strain evidence="3 4">PA08 1199</strain>
    </source>
</reference>
<protein>
    <submittedName>
        <fullName evidence="3">Adenylate kinase related protein</fullName>
    </submittedName>
</protein>
<dbReference type="Pfam" id="PF00169">
    <property type="entry name" value="PH"/>
    <property type="match status" value="1"/>
</dbReference>
<dbReference type="GO" id="GO:0016301">
    <property type="term" value="F:kinase activity"/>
    <property type="evidence" value="ECO:0007669"/>
    <property type="project" value="UniProtKB-KW"/>
</dbReference>
<dbReference type="OrthoDB" id="73919at2759"/>
<dbReference type="GeneID" id="36318413"/>
<dbReference type="VEuPathDB" id="MicrosporidiaDB:NCER_102658"/>
<dbReference type="VEuPathDB" id="MicrosporidiaDB:AAJ76_1000040158"/>
<comment type="caution">
    <text evidence="3">The sequence shown here is derived from an EMBL/GenBank/DDBJ whole genome shotgun (WGS) entry which is preliminary data.</text>
</comment>
<name>A0A0F9ZEN9_9MICR</name>
<dbReference type="Proteomes" id="UP000034350">
    <property type="component" value="Unassembled WGS sequence"/>
</dbReference>
<feature type="region of interest" description="Disordered" evidence="1">
    <location>
        <begin position="79"/>
        <end position="176"/>
    </location>
</feature>
<feature type="domain" description="PH" evidence="2">
    <location>
        <begin position="268"/>
        <end position="367"/>
    </location>
</feature>
<dbReference type="SUPFAM" id="SSF50729">
    <property type="entry name" value="PH domain-like"/>
    <property type="match status" value="1"/>
</dbReference>
<keyword evidence="3" id="KW-0808">Transferase</keyword>
<accession>A0A0F9ZEN9</accession>
<keyword evidence="4" id="KW-1185">Reference proteome</keyword>
<dbReference type="EMBL" id="JPQZ01000010">
    <property type="protein sequence ID" value="KKO75874.1"/>
    <property type="molecule type" value="Genomic_DNA"/>
</dbReference>
<gene>
    <name evidence="3" type="ORF">AAJ76_1000040158</name>
</gene>
<dbReference type="InterPro" id="IPR001849">
    <property type="entry name" value="PH_domain"/>
</dbReference>
<dbReference type="VEuPathDB" id="MicrosporidiaDB:NCER_102038"/>
<evidence type="ECO:0000256" key="1">
    <source>
        <dbReference type="SAM" id="MobiDB-lite"/>
    </source>
</evidence>
<sequence length="370" mass="42493">MEENKSFNKRKKSIMIIDKKGRTKELIKNEDSASTLIDPTEKVNKESGIMLPKDQEKSALSEHSVTEVSKINEISKVKEGEEGVINVHTEGKSPETANLHEMSNKENVGEKNKEENVVEKNEEENENEKNEEENENKEEKSEENENKEENIDEKNNEENKNEPNTSKNISSPTEKKTLSMRNAEIAAGTSVGAAAIMLGKGTEEKNVVIDEDQNEEHTVSADANRDISLTQDEKNNIKTRSPSFTPQKIPTHALDQDSEILKEREDDNVEAEGHMWKRRKIFACFWHEKYFLLTKEGILKYHKANGTKKSKGNWDLKKINRVHEVFMGGQNHPFRLALMGDEENFLFGFDDSDSREYWFIKLSKYTNQDN</sequence>
<dbReference type="CDD" id="cd00821">
    <property type="entry name" value="PH"/>
    <property type="match status" value="1"/>
</dbReference>
<evidence type="ECO:0000313" key="3">
    <source>
        <dbReference type="EMBL" id="KKO75874.1"/>
    </source>
</evidence>
<keyword evidence="3" id="KW-0418">Kinase</keyword>
<evidence type="ECO:0000259" key="2">
    <source>
        <dbReference type="PROSITE" id="PS50003"/>
    </source>
</evidence>
<dbReference type="RefSeq" id="XP_024331616.1">
    <property type="nucleotide sequence ID" value="XM_024473519.1"/>
</dbReference>
<evidence type="ECO:0000313" key="4">
    <source>
        <dbReference type="Proteomes" id="UP000034350"/>
    </source>
</evidence>
<organism evidence="3 4">
    <name type="scientific">Vairimorpha ceranae</name>
    <dbReference type="NCBI Taxonomy" id="40302"/>
    <lineage>
        <taxon>Eukaryota</taxon>
        <taxon>Fungi</taxon>
        <taxon>Fungi incertae sedis</taxon>
        <taxon>Microsporidia</taxon>
        <taxon>Nosematidae</taxon>
        <taxon>Vairimorpha</taxon>
    </lineage>
</organism>
<dbReference type="PROSITE" id="PS50003">
    <property type="entry name" value="PH_DOMAIN"/>
    <property type="match status" value="1"/>
</dbReference>
<dbReference type="InterPro" id="IPR011993">
    <property type="entry name" value="PH-like_dom_sf"/>
</dbReference>
<dbReference type="VEuPathDB" id="MicrosporidiaDB:G9O61_00g002950"/>
<proteinExistence type="predicted"/>
<feature type="compositionally biased region" description="Acidic residues" evidence="1">
    <location>
        <begin position="121"/>
        <end position="136"/>
    </location>
</feature>